<accession>A0ABT1SFP1</accession>
<dbReference type="InterPro" id="IPR010982">
    <property type="entry name" value="Lambda_DNA-bd_dom_sf"/>
</dbReference>
<keyword evidence="4" id="KW-1185">Reference proteome</keyword>
<dbReference type="PANTHER" id="PTHR46558:SF4">
    <property type="entry name" value="DNA-BIDING PHAGE PROTEIN"/>
    <property type="match status" value="1"/>
</dbReference>
<organism evidence="3 4">
    <name type="scientific">Tissierella carlieri</name>
    <dbReference type="NCBI Taxonomy" id="689904"/>
    <lineage>
        <taxon>Bacteria</taxon>
        <taxon>Bacillati</taxon>
        <taxon>Bacillota</taxon>
        <taxon>Tissierellia</taxon>
        <taxon>Tissierellales</taxon>
        <taxon>Tissierellaceae</taxon>
        <taxon>Tissierella</taxon>
    </lineage>
</organism>
<dbReference type="EMBL" id="JANGAC010000020">
    <property type="protein sequence ID" value="MCQ4925310.1"/>
    <property type="molecule type" value="Genomic_DNA"/>
</dbReference>
<proteinExistence type="predicted"/>
<evidence type="ECO:0000313" key="3">
    <source>
        <dbReference type="EMBL" id="MCQ4925310.1"/>
    </source>
</evidence>
<protein>
    <submittedName>
        <fullName evidence="3">Helix-turn-helix transcriptional regulator</fullName>
    </submittedName>
</protein>
<dbReference type="PROSITE" id="PS50943">
    <property type="entry name" value="HTH_CROC1"/>
    <property type="match status" value="1"/>
</dbReference>
<dbReference type="Proteomes" id="UP001524478">
    <property type="component" value="Unassembled WGS sequence"/>
</dbReference>
<evidence type="ECO:0000256" key="1">
    <source>
        <dbReference type="ARBA" id="ARBA00023125"/>
    </source>
</evidence>
<dbReference type="SMART" id="SM00530">
    <property type="entry name" value="HTH_XRE"/>
    <property type="match status" value="1"/>
</dbReference>
<name>A0ABT1SFP1_9FIRM</name>
<dbReference type="CDD" id="cd00093">
    <property type="entry name" value="HTH_XRE"/>
    <property type="match status" value="1"/>
</dbReference>
<dbReference type="Pfam" id="PF01381">
    <property type="entry name" value="HTH_3"/>
    <property type="match status" value="1"/>
</dbReference>
<evidence type="ECO:0000259" key="2">
    <source>
        <dbReference type="PROSITE" id="PS50943"/>
    </source>
</evidence>
<dbReference type="Gene3D" id="1.10.260.40">
    <property type="entry name" value="lambda repressor-like DNA-binding domains"/>
    <property type="match status" value="1"/>
</dbReference>
<dbReference type="InterPro" id="IPR001387">
    <property type="entry name" value="Cro/C1-type_HTH"/>
</dbReference>
<feature type="domain" description="HTH cro/C1-type" evidence="2">
    <location>
        <begin position="3"/>
        <end position="57"/>
    </location>
</feature>
<reference evidence="3 4" key="1">
    <citation type="submission" date="2022-06" db="EMBL/GenBank/DDBJ databases">
        <title>Isolation of gut microbiota from human fecal samples.</title>
        <authorList>
            <person name="Pamer E.G."/>
            <person name="Barat B."/>
            <person name="Waligurski E."/>
            <person name="Medina S."/>
            <person name="Paddock L."/>
            <person name="Mostad J."/>
        </authorList>
    </citation>
    <scope>NUCLEOTIDE SEQUENCE [LARGE SCALE GENOMIC DNA]</scope>
    <source>
        <strain evidence="3 4">DFI.7.95</strain>
    </source>
</reference>
<evidence type="ECO:0000313" key="4">
    <source>
        <dbReference type="Proteomes" id="UP001524478"/>
    </source>
</evidence>
<keyword evidence="1" id="KW-0238">DNA-binding</keyword>
<dbReference type="RefSeq" id="WP_256312812.1">
    <property type="nucleotide sequence ID" value="NZ_JANGAC010000020.1"/>
</dbReference>
<sequence length="73" mass="8391">MSIKKLRENKGISQMEMAEKLKVPVSTYNVYENGNRKVPEEIARNIAEILNVEIKDIFLPATFTISKTNNYTD</sequence>
<dbReference type="SUPFAM" id="SSF47413">
    <property type="entry name" value="lambda repressor-like DNA-binding domains"/>
    <property type="match status" value="1"/>
</dbReference>
<dbReference type="PANTHER" id="PTHR46558">
    <property type="entry name" value="TRACRIPTIONAL REGULATORY PROTEIN-RELATED-RELATED"/>
    <property type="match status" value="1"/>
</dbReference>
<gene>
    <name evidence="3" type="ORF">NE686_19555</name>
</gene>
<comment type="caution">
    <text evidence="3">The sequence shown here is derived from an EMBL/GenBank/DDBJ whole genome shotgun (WGS) entry which is preliminary data.</text>
</comment>